<gene>
    <name evidence="1" type="ORF">BOW53_11475</name>
</gene>
<accession>A0A1T2L362</accession>
<dbReference type="Pfam" id="PF13469">
    <property type="entry name" value="Sulfotransfer_3"/>
    <property type="match status" value="1"/>
</dbReference>
<dbReference type="AlphaFoldDB" id="A0A1T2L362"/>
<evidence type="ECO:0000313" key="1">
    <source>
        <dbReference type="EMBL" id="OOZ39521.1"/>
    </source>
</evidence>
<protein>
    <recommendedName>
        <fullName evidence="3">Sulfotransferase domain-containing protein</fullName>
    </recommendedName>
</protein>
<comment type="caution">
    <text evidence="1">The sequence shown here is derived from an EMBL/GenBank/DDBJ whole genome shotgun (WGS) entry which is preliminary data.</text>
</comment>
<organism evidence="1 2">
    <name type="scientific">Solemya pervernicosa gill symbiont</name>
    <dbReference type="NCBI Taxonomy" id="642797"/>
    <lineage>
        <taxon>Bacteria</taxon>
        <taxon>Pseudomonadati</taxon>
        <taxon>Pseudomonadota</taxon>
        <taxon>Gammaproteobacteria</taxon>
        <taxon>sulfur-oxidizing symbionts</taxon>
    </lineage>
</organism>
<sequence>MSEQQVVVHIGLSKCASTYLQKTIFPGMGNYSNVAFAPRREKYHLFYDGMTPDSYREIVARHMVNPNPKSRWLVLSCEDYTELMFQGFEDVFYDWERVGREHYRYSNKMIAENIARTYPGAKIVVVIREQISWAISRYKMNYRGGKTSAGIDELMAEPLEGYDVMVERYQRLFGRENVLVMPLEMMREDRDGFVNQITRFIGEEQRVDAPDLAVNAAPELLRTVEYERLKNRWRLNIHRTGWLTMPGRFLIGAVARLLVGLTKPTFYLKYGSEIYSAAPSEQVVARLHPLLAESNRKLESLTGLELAKYGYIVD</sequence>
<keyword evidence="2" id="KW-1185">Reference proteome</keyword>
<dbReference type="OrthoDB" id="7065883at2"/>
<dbReference type="SUPFAM" id="SSF52540">
    <property type="entry name" value="P-loop containing nucleoside triphosphate hydrolases"/>
    <property type="match status" value="1"/>
</dbReference>
<dbReference type="Gene3D" id="3.40.50.300">
    <property type="entry name" value="P-loop containing nucleotide triphosphate hydrolases"/>
    <property type="match status" value="1"/>
</dbReference>
<dbReference type="EMBL" id="MPRL01000050">
    <property type="protein sequence ID" value="OOZ39521.1"/>
    <property type="molecule type" value="Genomic_DNA"/>
</dbReference>
<evidence type="ECO:0008006" key="3">
    <source>
        <dbReference type="Google" id="ProtNLM"/>
    </source>
</evidence>
<dbReference type="Proteomes" id="UP000191110">
    <property type="component" value="Unassembled WGS sequence"/>
</dbReference>
<reference evidence="1 2" key="1">
    <citation type="submission" date="2016-11" db="EMBL/GenBank/DDBJ databases">
        <title>Mixed transmission modes and dynamic genome evolution in an obligate animal-bacterial symbiosis.</title>
        <authorList>
            <person name="Russell S.L."/>
            <person name="Corbett-Detig R.B."/>
            <person name="Cavanaugh C.M."/>
        </authorList>
    </citation>
    <scope>NUCLEOTIDE SEQUENCE [LARGE SCALE GENOMIC DNA]</scope>
    <source>
        <strain evidence="1">Sveles-Q1</strain>
    </source>
</reference>
<evidence type="ECO:0000313" key="2">
    <source>
        <dbReference type="Proteomes" id="UP000191110"/>
    </source>
</evidence>
<proteinExistence type="predicted"/>
<dbReference type="InterPro" id="IPR027417">
    <property type="entry name" value="P-loop_NTPase"/>
</dbReference>
<name>A0A1T2L362_9GAMM</name>
<dbReference type="RefSeq" id="WP_078484218.1">
    <property type="nucleotide sequence ID" value="NZ_MPRL01000050.1"/>
</dbReference>